<feature type="compositionally biased region" description="Polar residues" evidence="1">
    <location>
        <begin position="343"/>
        <end position="354"/>
    </location>
</feature>
<dbReference type="AlphaFoldDB" id="A0A4U7ARN9"/>
<evidence type="ECO:0000313" key="4">
    <source>
        <dbReference type="Proteomes" id="UP000308133"/>
    </source>
</evidence>
<dbReference type="PANTHER" id="PTHR47052:SF3">
    <property type="entry name" value="INGRESSION PROTEIN 1"/>
    <property type="match status" value="1"/>
</dbReference>
<protein>
    <submittedName>
        <fullName evidence="3">C2 domain-containing protein 3</fullName>
    </submittedName>
</protein>
<proteinExistence type="predicted"/>
<gene>
    <name evidence="3" type="ORF">C1H76_6955</name>
</gene>
<dbReference type="PANTHER" id="PTHR47052">
    <property type="entry name" value="CONSERVED SERINE PROLINE-RICH PROTEIN (AFU_ORTHOLOGUE AFUA_2G01790)"/>
    <property type="match status" value="1"/>
</dbReference>
<feature type="domain" description="C2" evidence="2">
    <location>
        <begin position="8"/>
        <end position="130"/>
    </location>
</feature>
<evidence type="ECO:0000313" key="3">
    <source>
        <dbReference type="EMBL" id="TKX20918.1"/>
    </source>
</evidence>
<feature type="compositionally biased region" description="Low complexity" evidence="1">
    <location>
        <begin position="536"/>
        <end position="553"/>
    </location>
</feature>
<feature type="compositionally biased region" description="Gly residues" evidence="1">
    <location>
        <begin position="720"/>
        <end position="732"/>
    </location>
</feature>
<feature type="compositionally biased region" description="Polar residues" evidence="1">
    <location>
        <begin position="656"/>
        <end position="667"/>
    </location>
</feature>
<feature type="region of interest" description="Disordered" evidence="1">
    <location>
        <begin position="302"/>
        <end position="497"/>
    </location>
</feature>
<feature type="compositionally biased region" description="Polar residues" evidence="1">
    <location>
        <begin position="401"/>
        <end position="419"/>
    </location>
</feature>
<dbReference type="CDD" id="cd08681">
    <property type="entry name" value="C2_fungal_Inn1p-like"/>
    <property type="match status" value="1"/>
</dbReference>
<evidence type="ECO:0000259" key="2">
    <source>
        <dbReference type="PROSITE" id="PS50004"/>
    </source>
</evidence>
<dbReference type="Proteomes" id="UP000308133">
    <property type="component" value="Unassembled WGS sequence"/>
</dbReference>
<dbReference type="EMBL" id="PTQR01000084">
    <property type="protein sequence ID" value="TKX20918.1"/>
    <property type="molecule type" value="Genomic_DNA"/>
</dbReference>
<feature type="region of interest" description="Disordered" evidence="1">
    <location>
        <begin position="515"/>
        <end position="765"/>
    </location>
</feature>
<name>A0A4U7ARN9_9PEZI</name>
<dbReference type="PROSITE" id="PS50004">
    <property type="entry name" value="C2"/>
    <property type="match status" value="1"/>
</dbReference>
<dbReference type="Gene3D" id="2.60.40.150">
    <property type="entry name" value="C2 domain"/>
    <property type="match status" value="1"/>
</dbReference>
<organism evidence="3 4">
    <name type="scientific">Elsinoe australis</name>
    <dbReference type="NCBI Taxonomy" id="40998"/>
    <lineage>
        <taxon>Eukaryota</taxon>
        <taxon>Fungi</taxon>
        <taxon>Dikarya</taxon>
        <taxon>Ascomycota</taxon>
        <taxon>Pezizomycotina</taxon>
        <taxon>Dothideomycetes</taxon>
        <taxon>Dothideomycetidae</taxon>
        <taxon>Myriangiales</taxon>
        <taxon>Elsinoaceae</taxon>
        <taxon>Elsinoe</taxon>
    </lineage>
</organism>
<evidence type="ECO:0000256" key="1">
    <source>
        <dbReference type="SAM" id="MobiDB-lite"/>
    </source>
</evidence>
<reference evidence="3 4" key="1">
    <citation type="submission" date="2018-02" db="EMBL/GenBank/DDBJ databases">
        <title>Draft genome sequences of Elsinoe sp., causing black scab on jojoba.</title>
        <authorList>
            <person name="Stodart B."/>
            <person name="Jeffress S."/>
            <person name="Ash G."/>
            <person name="Arun Chinnappa K."/>
        </authorList>
    </citation>
    <scope>NUCLEOTIDE SEQUENCE [LARGE SCALE GENOMIC DNA]</scope>
    <source>
        <strain evidence="3 4">Hillstone_2</strain>
    </source>
</reference>
<accession>A0A4U7ARN9</accession>
<dbReference type="InterPro" id="IPR000008">
    <property type="entry name" value="C2_dom"/>
</dbReference>
<dbReference type="SUPFAM" id="SSF49562">
    <property type="entry name" value="C2 domain (Calcium/lipid-binding domain, CaLB)"/>
    <property type="match status" value="1"/>
</dbReference>
<comment type="caution">
    <text evidence="3">The sequence shown here is derived from an EMBL/GenBank/DDBJ whole genome shotgun (WGS) entry which is preliminary data.</text>
</comment>
<dbReference type="SMART" id="SM00239">
    <property type="entry name" value="C2"/>
    <property type="match status" value="1"/>
</dbReference>
<dbReference type="InterPro" id="IPR035892">
    <property type="entry name" value="C2_domain_sf"/>
</dbReference>
<sequence>MTSRLGLTNGQHTAGLYADMTVDGPEIGTLVVVVDRAKNLPNRRTMGKQDPYCAARLGKEAKKTNTDLRGGQTPRWDQELRFTVHESPDYYNLKVSVFNDDKKTDMIGEAWIGLKDSVIIPGGGRNDSWHHLNYKGKYAGEIRIEMSYYDSRAPEKPIATDSQKKKSPVKRRPLPTGPSQVVTPQFGPRRLGCARGETVFLDPDGNPTQPPPEQAQDDSFADPHFNPHQPDFLPQIPPSSRHRGSLTQQHQMSLAHSQSAPDVHSVYADSQYPEDDYNPGPLDLANATNGVLDSYGSQWEHQSNALSHHDAQSWHGSQFDASELPPLPPSHSNTPQHERHQSFDQQSYVSSVSPLQGIERSYGSSPQSRPMSEYGTPVRNSPGPSPLRRGLPAPGQPTHAHPQSSPVSPFSRSVGSSGTPPYPLDHPGLTRHSVSDPFAAVTPPRAAPHPLSHEFRRSVSPQPYSGQPGYAEPNHYHFPDDSVPVVKPQPQPSPRARHSIAAIRHPVATFSAQNLPSAAPHAHPRGTTGATPTRKSISTSPAATSGSAASTTSLIPFGPDSFEHLNPAARSSQLDAQPSPHNPYHVPAAPAKASSSGEGKVDRDPNEKIVGFDGREIDPSDHLPVEAWAPEPEQKPGREGKTYGARGEGRGFGPRTTASAGNIQVNVRTRRMGSGEGSSAPSPVSVYGGSAQGSVVGSPVSPSKDGRNRLVKKNGPFGSPRGGQAGQGGGQGPLREIEVPNPYGQGWGQGGYAAAPPKPPKIPMNATVEDEGAERYGYGASALSREMAKIDIGGIGNRRAPGRQAVGMVRYGG</sequence>
<dbReference type="InterPro" id="IPR037791">
    <property type="entry name" value="C2_fungal_Inn1"/>
</dbReference>
<feature type="region of interest" description="Disordered" evidence="1">
    <location>
        <begin position="154"/>
        <end position="289"/>
    </location>
</feature>
<feature type="compositionally biased region" description="Polar residues" evidence="1">
    <location>
        <begin position="245"/>
        <end position="260"/>
    </location>
</feature>
<feature type="compositionally biased region" description="Basic and acidic residues" evidence="1">
    <location>
        <begin position="613"/>
        <end position="624"/>
    </location>
</feature>
<feature type="compositionally biased region" description="Low complexity" evidence="1">
    <location>
        <begin position="684"/>
        <end position="703"/>
    </location>
</feature>
<feature type="compositionally biased region" description="Basic and acidic residues" evidence="1">
    <location>
        <begin position="632"/>
        <end position="641"/>
    </location>
</feature>
<dbReference type="Pfam" id="PF00168">
    <property type="entry name" value="C2"/>
    <property type="match status" value="1"/>
</dbReference>
<dbReference type="InterPro" id="IPR052981">
    <property type="entry name" value="Ingression_C2_domain"/>
</dbReference>